<organism evidence="4">
    <name type="scientific">Percolomonas cosmopolitus</name>
    <dbReference type="NCBI Taxonomy" id="63605"/>
    <lineage>
        <taxon>Eukaryota</taxon>
        <taxon>Discoba</taxon>
        <taxon>Heterolobosea</taxon>
        <taxon>Tetramitia</taxon>
        <taxon>Eutetramitia</taxon>
        <taxon>Percolomonadidae</taxon>
        <taxon>Percolomonas</taxon>
    </lineage>
</organism>
<dbReference type="PROSITE" id="PS50102">
    <property type="entry name" value="RRM"/>
    <property type="match status" value="2"/>
</dbReference>
<dbReference type="AlphaFoldDB" id="A0A7S1KPH7"/>
<evidence type="ECO:0000259" key="3">
    <source>
        <dbReference type="PROSITE" id="PS50102"/>
    </source>
</evidence>
<dbReference type="InterPro" id="IPR035979">
    <property type="entry name" value="RBD_domain_sf"/>
</dbReference>
<feature type="compositionally biased region" description="Polar residues" evidence="2">
    <location>
        <begin position="110"/>
        <end position="122"/>
    </location>
</feature>
<name>A0A7S1KPH7_9EUKA</name>
<feature type="region of interest" description="Disordered" evidence="2">
    <location>
        <begin position="240"/>
        <end position="286"/>
    </location>
</feature>
<dbReference type="InterPro" id="IPR050907">
    <property type="entry name" value="SRSF"/>
</dbReference>
<dbReference type="InterPro" id="IPR000504">
    <property type="entry name" value="RRM_dom"/>
</dbReference>
<keyword evidence="1" id="KW-0694">RNA-binding</keyword>
<dbReference type="CDD" id="cd00590">
    <property type="entry name" value="RRM_SF"/>
    <property type="match status" value="2"/>
</dbReference>
<reference evidence="4" key="1">
    <citation type="submission" date="2021-01" db="EMBL/GenBank/DDBJ databases">
        <authorList>
            <person name="Corre E."/>
            <person name="Pelletier E."/>
            <person name="Niang G."/>
            <person name="Scheremetjew M."/>
            <person name="Finn R."/>
            <person name="Kale V."/>
            <person name="Holt S."/>
            <person name="Cochrane G."/>
            <person name="Meng A."/>
            <person name="Brown T."/>
            <person name="Cohen L."/>
        </authorList>
    </citation>
    <scope>NUCLEOTIDE SEQUENCE</scope>
    <source>
        <strain evidence="4">WS</strain>
    </source>
</reference>
<dbReference type="SMART" id="SM00360">
    <property type="entry name" value="RRM"/>
    <property type="match status" value="2"/>
</dbReference>
<feature type="domain" description="RRM" evidence="3">
    <location>
        <begin position="16"/>
        <end position="87"/>
    </location>
</feature>
<feature type="region of interest" description="Disordered" evidence="2">
    <location>
        <begin position="109"/>
        <end position="175"/>
    </location>
</feature>
<dbReference type="EMBL" id="HBGD01004736">
    <property type="protein sequence ID" value="CAD9080705.1"/>
    <property type="molecule type" value="Transcribed_RNA"/>
</dbReference>
<feature type="compositionally biased region" description="Basic residues" evidence="2">
    <location>
        <begin position="159"/>
        <end position="168"/>
    </location>
</feature>
<evidence type="ECO:0000313" key="4">
    <source>
        <dbReference type="EMBL" id="CAD9080705.1"/>
    </source>
</evidence>
<gene>
    <name evidence="4" type="ORF">PCOS0759_LOCUS3945</name>
</gene>
<dbReference type="SUPFAM" id="SSF54928">
    <property type="entry name" value="RNA-binding domain, RBD"/>
    <property type="match status" value="2"/>
</dbReference>
<dbReference type="Gene3D" id="3.30.70.330">
    <property type="match status" value="2"/>
</dbReference>
<dbReference type="GO" id="GO:0003723">
    <property type="term" value="F:RNA binding"/>
    <property type="evidence" value="ECO:0007669"/>
    <property type="project" value="UniProtKB-UniRule"/>
</dbReference>
<dbReference type="PANTHER" id="PTHR23147">
    <property type="entry name" value="SERINE/ARGININE RICH SPLICING FACTOR"/>
    <property type="match status" value="1"/>
</dbReference>
<protein>
    <recommendedName>
        <fullName evidence="3">RRM domain-containing protein</fullName>
    </recommendedName>
</protein>
<dbReference type="InterPro" id="IPR012677">
    <property type="entry name" value="Nucleotide-bd_a/b_plait_sf"/>
</dbReference>
<feature type="domain" description="RRM" evidence="3">
    <location>
        <begin position="177"/>
        <end position="250"/>
    </location>
</feature>
<sequence>MVSQQDKQVLFFEKARIIEVTNFYGTNETTLRKLFSKHGPIASIILVQELHQAFVTFYSFGAAEASLKESDKWKINGKMIKVTRPELFHALCEELGSLVKVVAGNADAQEGSTPAASNEAQQNGNAKKRNNKKKGKRGAAASTEEDATAQPQKDEKPKKEKKAKKQKPRLTQEQMERAVYVSGPYALMKKQALKEFFKEVGNVETVVLGFKQRYAFVVFENKSEATQGCNLDDMEYNGHPRKVKVNMANSKPEKKEEEENETTESPETTETTETETETETETPQEE</sequence>
<feature type="compositionally biased region" description="Basic residues" evidence="2">
    <location>
        <begin position="126"/>
        <end position="137"/>
    </location>
</feature>
<dbReference type="Pfam" id="PF00076">
    <property type="entry name" value="RRM_1"/>
    <property type="match status" value="2"/>
</dbReference>
<evidence type="ECO:0000256" key="1">
    <source>
        <dbReference type="PROSITE-ProRule" id="PRU00176"/>
    </source>
</evidence>
<accession>A0A7S1KPH7</accession>
<evidence type="ECO:0000256" key="2">
    <source>
        <dbReference type="SAM" id="MobiDB-lite"/>
    </source>
</evidence>
<proteinExistence type="predicted"/>
<feature type="compositionally biased region" description="Acidic residues" evidence="2">
    <location>
        <begin position="270"/>
        <end position="286"/>
    </location>
</feature>